<dbReference type="PANTHER" id="PTHR21666">
    <property type="entry name" value="PEPTIDASE-RELATED"/>
    <property type="match status" value="1"/>
</dbReference>
<evidence type="ECO:0000256" key="1">
    <source>
        <dbReference type="SAM" id="Coils"/>
    </source>
</evidence>
<evidence type="ECO:0000256" key="2">
    <source>
        <dbReference type="SAM" id="MobiDB-lite"/>
    </source>
</evidence>
<comment type="caution">
    <text evidence="4">The sequence shown here is derived from an EMBL/GenBank/DDBJ whole genome shotgun (WGS) entry which is preliminary data.</text>
</comment>
<sequence>MKRALKKRVKAVLKNTPSNDDAPLEQLNVVNPTVVNRRVRTKAAMIGLAISMGATSLLVTRQSDQAQAAAPVGSQKAASSIPAAPDTEMKFAHIKLKNKIISSASVPENAVIVEPTAISQLPGLEAKLQVAASGISVQVPASETFSKTAYKTSVFQQPQLLQGVQAANQSGETIEKLSSTSGVANGQTAFLKAQPQTEAQQSTVASSEVNAQLKAQQEFALNNLQEKSNRLRKSLAELRSGESKNLSKSAIKVAQATTTETTQENLPPLSASSTVIEQSPTLTEANEANVLLGLKQPQVPSELMQQVATTPAPATPKVVASSNTTAYEVKPGDTLAAIAGRYNTSVSELVKANNLSDPNQLKISQTLIIPVAQVERRNVPQTLVVVKPSYVQSNSNSKVATSPANTVSVYPNLSAASQLPVLADNSSVNVPTPETANNQIQPNIAIAPKKDPANANTNGLGGDTPVPTAFAEMQLPKKPGQKVAVAKNERLRTLQAEIQRLQEKYRAQQSGNVVAPAANEPESNSAAVPIPVASPNNFAVSTPVSGRKDFAVPIPVPSPIAPSYSNQPVKPQFRATLPVNEPINPEFLPNQAAGQLTPRNASGTRIATPPIGVNASDSMGRMRGTTVTPKVSLPPLAAVDQYLPKPIDETIPPPSTSSVAYVWPAKGVMTSGYGWRWGRMHKGIDVANATGTPIYASADGVVEKAGWNKGGYGNLVDIRHPDGSMTRYGHNSKIMVKAGQQVRQGEIIAAMGSTGFSTGPHSHFEIHPSGKGAVNPIAMLPRL</sequence>
<dbReference type="SUPFAM" id="SSF51261">
    <property type="entry name" value="Duplicated hybrid motif"/>
    <property type="match status" value="1"/>
</dbReference>
<dbReference type="Proteomes" id="UP000252107">
    <property type="component" value="Unassembled WGS sequence"/>
</dbReference>
<dbReference type="AlphaFoldDB" id="A0A367R546"/>
<name>A0A367R546_9NOSO</name>
<evidence type="ECO:0000313" key="4">
    <source>
        <dbReference type="EMBL" id="RCJ30562.1"/>
    </source>
</evidence>
<dbReference type="InterPro" id="IPR036779">
    <property type="entry name" value="LysM_dom_sf"/>
</dbReference>
<reference evidence="4" key="1">
    <citation type="submission" date="2016-04" db="EMBL/GenBank/DDBJ databases">
        <authorList>
            <person name="Tabuchi Yagui T.R."/>
        </authorList>
    </citation>
    <scope>NUCLEOTIDE SEQUENCE [LARGE SCALE GENOMIC DNA]</scope>
    <source>
        <strain evidence="4">NIES-26</strain>
    </source>
</reference>
<dbReference type="EMBL" id="LXQD01000258">
    <property type="protein sequence ID" value="RCJ30562.1"/>
    <property type="molecule type" value="Genomic_DNA"/>
</dbReference>
<dbReference type="GO" id="GO:0004222">
    <property type="term" value="F:metalloendopeptidase activity"/>
    <property type="evidence" value="ECO:0007669"/>
    <property type="project" value="TreeGrafter"/>
</dbReference>
<dbReference type="SUPFAM" id="SSF54106">
    <property type="entry name" value="LysM domain"/>
    <property type="match status" value="1"/>
</dbReference>
<keyword evidence="5" id="KW-1185">Reference proteome</keyword>
<feature type="coiled-coil region" evidence="1">
    <location>
        <begin position="210"/>
        <end position="241"/>
    </location>
</feature>
<evidence type="ECO:0000259" key="3">
    <source>
        <dbReference type="PROSITE" id="PS51782"/>
    </source>
</evidence>
<feature type="coiled-coil region" evidence="1">
    <location>
        <begin position="484"/>
        <end position="511"/>
    </location>
</feature>
<gene>
    <name evidence="4" type="ORF">A6770_20940</name>
</gene>
<dbReference type="Gene3D" id="2.70.70.10">
    <property type="entry name" value="Glucose Permease (Domain IIA)"/>
    <property type="match status" value="1"/>
</dbReference>
<organism evidence="4 5">
    <name type="scientific">Nostoc minutum NIES-26</name>
    <dbReference type="NCBI Taxonomy" id="1844469"/>
    <lineage>
        <taxon>Bacteria</taxon>
        <taxon>Bacillati</taxon>
        <taxon>Cyanobacteriota</taxon>
        <taxon>Cyanophyceae</taxon>
        <taxon>Nostocales</taxon>
        <taxon>Nostocaceae</taxon>
        <taxon>Nostoc</taxon>
    </lineage>
</organism>
<protein>
    <submittedName>
        <fullName evidence="4">Peptigoglycan-binding protein LysM</fullName>
    </submittedName>
</protein>
<evidence type="ECO:0000313" key="5">
    <source>
        <dbReference type="Proteomes" id="UP000252107"/>
    </source>
</evidence>
<keyword evidence="1" id="KW-0175">Coiled coil</keyword>
<dbReference type="SMART" id="SM00257">
    <property type="entry name" value="LysM"/>
    <property type="match status" value="1"/>
</dbReference>
<dbReference type="InterPro" id="IPR018392">
    <property type="entry name" value="LysM"/>
</dbReference>
<dbReference type="PANTHER" id="PTHR21666:SF270">
    <property type="entry name" value="MUREIN HYDROLASE ACTIVATOR ENVC"/>
    <property type="match status" value="1"/>
</dbReference>
<dbReference type="InterPro" id="IPR011055">
    <property type="entry name" value="Dup_hybrid_motif"/>
</dbReference>
<dbReference type="InterPro" id="IPR050570">
    <property type="entry name" value="Cell_wall_metabolism_enzyme"/>
</dbReference>
<dbReference type="Gene3D" id="3.10.350.10">
    <property type="entry name" value="LysM domain"/>
    <property type="match status" value="1"/>
</dbReference>
<dbReference type="Pfam" id="PF01551">
    <property type="entry name" value="Peptidase_M23"/>
    <property type="match status" value="1"/>
</dbReference>
<dbReference type="Pfam" id="PF01476">
    <property type="entry name" value="LysM"/>
    <property type="match status" value="1"/>
</dbReference>
<feature type="region of interest" description="Disordered" evidence="2">
    <location>
        <begin position="599"/>
        <end position="628"/>
    </location>
</feature>
<accession>A0A367R546</accession>
<dbReference type="PROSITE" id="PS51782">
    <property type="entry name" value="LYSM"/>
    <property type="match status" value="1"/>
</dbReference>
<dbReference type="CDD" id="cd00118">
    <property type="entry name" value="LysM"/>
    <property type="match status" value="1"/>
</dbReference>
<feature type="domain" description="LysM" evidence="3">
    <location>
        <begin position="325"/>
        <end position="369"/>
    </location>
</feature>
<dbReference type="CDD" id="cd12797">
    <property type="entry name" value="M23_peptidase"/>
    <property type="match status" value="1"/>
</dbReference>
<proteinExistence type="predicted"/>
<dbReference type="InterPro" id="IPR016047">
    <property type="entry name" value="M23ase_b-sheet_dom"/>
</dbReference>